<feature type="transmembrane region" description="Helical" evidence="1">
    <location>
        <begin position="132"/>
        <end position="153"/>
    </location>
</feature>
<keyword evidence="2" id="KW-0732">Signal</keyword>
<dbReference type="EMBL" id="VIRS01000018">
    <property type="protein sequence ID" value="TQS42475.1"/>
    <property type="molecule type" value="Genomic_DNA"/>
</dbReference>
<organism evidence="3 4">
    <name type="scientific">Cryptosporangium phraense</name>
    <dbReference type="NCBI Taxonomy" id="2593070"/>
    <lineage>
        <taxon>Bacteria</taxon>
        <taxon>Bacillati</taxon>
        <taxon>Actinomycetota</taxon>
        <taxon>Actinomycetes</taxon>
        <taxon>Cryptosporangiales</taxon>
        <taxon>Cryptosporangiaceae</taxon>
        <taxon>Cryptosporangium</taxon>
    </lineage>
</organism>
<sequence>MTDRPRSSRVAAAALMVGPALYLAAETVSAAAWTNPSYSYLHNWVSDLGSSTTGVFQGREIDSPLYVVMNAGFLVQGLLFALGMLIVVSRLRGRLRRTGVVLTVGTTIGYVLLACFHGSAQAAEDGTLALHFLGATLAILGANTLAIVLGVVWRKDATTRSLGRASIALGVIALIAVVVLFSSMGSDLPAGLIERVSVYISVLWPVGLAVQLLRPSHPSPDVNTDATAFRTNPTAA</sequence>
<keyword evidence="4" id="KW-1185">Reference proteome</keyword>
<dbReference type="InParanoid" id="A0A545AP02"/>
<accession>A0A545AP02</accession>
<feature type="chain" id="PRO_5039444187" evidence="2">
    <location>
        <begin position="25"/>
        <end position="236"/>
    </location>
</feature>
<dbReference type="InterPro" id="IPR009339">
    <property type="entry name" value="DUF998"/>
</dbReference>
<keyword evidence="1" id="KW-1133">Transmembrane helix</keyword>
<keyword evidence="1" id="KW-0472">Membrane</keyword>
<proteinExistence type="predicted"/>
<evidence type="ECO:0000313" key="3">
    <source>
        <dbReference type="EMBL" id="TQS42475.1"/>
    </source>
</evidence>
<feature type="transmembrane region" description="Helical" evidence="1">
    <location>
        <begin position="165"/>
        <end position="184"/>
    </location>
</feature>
<feature type="transmembrane region" description="Helical" evidence="1">
    <location>
        <begin position="100"/>
        <end position="120"/>
    </location>
</feature>
<evidence type="ECO:0000256" key="1">
    <source>
        <dbReference type="SAM" id="Phobius"/>
    </source>
</evidence>
<evidence type="ECO:0000256" key="2">
    <source>
        <dbReference type="SAM" id="SignalP"/>
    </source>
</evidence>
<feature type="signal peptide" evidence="2">
    <location>
        <begin position="1"/>
        <end position="24"/>
    </location>
</feature>
<dbReference type="AlphaFoldDB" id="A0A545AP02"/>
<gene>
    <name evidence="3" type="ORF">FL583_24555</name>
</gene>
<dbReference type="OrthoDB" id="2294590at2"/>
<name>A0A545AP02_9ACTN</name>
<reference evidence="3 4" key="1">
    <citation type="submission" date="2019-07" db="EMBL/GenBank/DDBJ databases">
        <title>Cryptosporangium phraense sp. nov., isolated from plant litter.</title>
        <authorList>
            <person name="Suriyachadkun C."/>
        </authorList>
    </citation>
    <scope>NUCLEOTIDE SEQUENCE [LARGE SCALE GENOMIC DNA]</scope>
    <source>
        <strain evidence="3 4">A-T 5661</strain>
    </source>
</reference>
<dbReference type="Proteomes" id="UP000317982">
    <property type="component" value="Unassembled WGS sequence"/>
</dbReference>
<feature type="transmembrane region" description="Helical" evidence="1">
    <location>
        <begin position="65"/>
        <end position="88"/>
    </location>
</feature>
<dbReference type="RefSeq" id="WP_142707164.1">
    <property type="nucleotide sequence ID" value="NZ_VIRS01000018.1"/>
</dbReference>
<keyword evidence="1" id="KW-0812">Transmembrane</keyword>
<comment type="caution">
    <text evidence="3">The sequence shown here is derived from an EMBL/GenBank/DDBJ whole genome shotgun (WGS) entry which is preliminary data.</text>
</comment>
<dbReference type="Pfam" id="PF06197">
    <property type="entry name" value="DUF998"/>
    <property type="match status" value="1"/>
</dbReference>
<evidence type="ECO:0000313" key="4">
    <source>
        <dbReference type="Proteomes" id="UP000317982"/>
    </source>
</evidence>
<protein>
    <submittedName>
        <fullName evidence="3">DUF998 domain-containing protein</fullName>
    </submittedName>
</protein>